<dbReference type="Proteomes" id="UP000807353">
    <property type="component" value="Unassembled WGS sequence"/>
</dbReference>
<gene>
    <name evidence="1" type="ORF">BDZ94DRAFT_90770</name>
</gene>
<proteinExistence type="predicted"/>
<accession>A0A9P5YE01</accession>
<name>A0A9P5YE01_9AGAR</name>
<evidence type="ECO:0000313" key="1">
    <source>
        <dbReference type="EMBL" id="KAF9466904.1"/>
    </source>
</evidence>
<reference evidence="1" key="1">
    <citation type="submission" date="2020-11" db="EMBL/GenBank/DDBJ databases">
        <authorList>
            <consortium name="DOE Joint Genome Institute"/>
            <person name="Ahrendt S."/>
            <person name="Riley R."/>
            <person name="Andreopoulos W."/>
            <person name="Labutti K."/>
            <person name="Pangilinan J."/>
            <person name="Ruiz-Duenas F.J."/>
            <person name="Barrasa J.M."/>
            <person name="Sanchez-Garcia M."/>
            <person name="Camarero S."/>
            <person name="Miyauchi S."/>
            <person name="Serrano A."/>
            <person name="Linde D."/>
            <person name="Babiker R."/>
            <person name="Drula E."/>
            <person name="Ayuso-Fernandez I."/>
            <person name="Pacheco R."/>
            <person name="Padilla G."/>
            <person name="Ferreira P."/>
            <person name="Barriuso J."/>
            <person name="Kellner H."/>
            <person name="Castanera R."/>
            <person name="Alfaro M."/>
            <person name="Ramirez L."/>
            <person name="Pisabarro A.G."/>
            <person name="Kuo A."/>
            <person name="Tritt A."/>
            <person name="Lipzen A."/>
            <person name="He G."/>
            <person name="Yan M."/>
            <person name="Ng V."/>
            <person name="Cullen D."/>
            <person name="Martin F."/>
            <person name="Rosso M.-N."/>
            <person name="Henrissat B."/>
            <person name="Hibbett D."/>
            <person name="Martinez A.T."/>
            <person name="Grigoriev I.V."/>
        </authorList>
    </citation>
    <scope>NUCLEOTIDE SEQUENCE</scope>
    <source>
        <strain evidence="1">CBS 247.69</strain>
    </source>
</reference>
<sequence length="88" mass="10179">MPCFRGFREVRHENSCIQRPTSKLTASGFYIKNRSSPIIISIIWAWPILGCLAESPPPSLIFLIRKSLNCRIEILEYPFGPTHYVFRP</sequence>
<protein>
    <submittedName>
        <fullName evidence="1">Uncharacterized protein</fullName>
    </submittedName>
</protein>
<evidence type="ECO:0000313" key="2">
    <source>
        <dbReference type="Proteomes" id="UP000807353"/>
    </source>
</evidence>
<dbReference type="AlphaFoldDB" id="A0A9P5YE01"/>
<comment type="caution">
    <text evidence="1">The sequence shown here is derived from an EMBL/GenBank/DDBJ whole genome shotgun (WGS) entry which is preliminary data.</text>
</comment>
<dbReference type="EMBL" id="MU150239">
    <property type="protein sequence ID" value="KAF9466904.1"/>
    <property type="molecule type" value="Genomic_DNA"/>
</dbReference>
<organism evidence="1 2">
    <name type="scientific">Collybia nuda</name>
    <dbReference type="NCBI Taxonomy" id="64659"/>
    <lineage>
        <taxon>Eukaryota</taxon>
        <taxon>Fungi</taxon>
        <taxon>Dikarya</taxon>
        <taxon>Basidiomycota</taxon>
        <taxon>Agaricomycotina</taxon>
        <taxon>Agaricomycetes</taxon>
        <taxon>Agaricomycetidae</taxon>
        <taxon>Agaricales</taxon>
        <taxon>Tricholomatineae</taxon>
        <taxon>Clitocybaceae</taxon>
        <taxon>Collybia</taxon>
    </lineage>
</organism>
<keyword evidence="2" id="KW-1185">Reference proteome</keyword>